<keyword evidence="1" id="KW-0378">Hydrolase</keyword>
<evidence type="ECO:0000256" key="1">
    <source>
        <dbReference type="ARBA" id="ARBA00022801"/>
    </source>
</evidence>
<dbReference type="AlphaFoldDB" id="A0AA37HUK5"/>
<evidence type="ECO:0000313" key="3">
    <source>
        <dbReference type="EMBL" id="GJG26855.1"/>
    </source>
</evidence>
<evidence type="ECO:0000313" key="4">
    <source>
        <dbReference type="Proteomes" id="UP000887043"/>
    </source>
</evidence>
<dbReference type="GO" id="GO:0016788">
    <property type="term" value="F:hydrolase activity, acting on ester bonds"/>
    <property type="evidence" value="ECO:0007669"/>
    <property type="project" value="UniProtKB-ARBA"/>
</dbReference>
<dbReference type="Pfam" id="PF03629">
    <property type="entry name" value="SASA"/>
    <property type="match status" value="1"/>
</dbReference>
<dbReference type="SUPFAM" id="SSF52266">
    <property type="entry name" value="SGNH hydrolase"/>
    <property type="match status" value="1"/>
</dbReference>
<name>A0AA37HUK5_SEGBR</name>
<dbReference type="PANTHER" id="PTHR31988:SF19">
    <property type="entry name" value="9-O-ACETYL-N-ACETYLNEURAMINIC ACID DEACETYLASE-RELATED"/>
    <property type="match status" value="1"/>
</dbReference>
<feature type="domain" description="Sialate O-acetylesterase" evidence="2">
    <location>
        <begin position="162"/>
        <end position="284"/>
    </location>
</feature>
<sequence>MRTKTVIILLSLFIYAGISAKRKPVPVIIIAGQSNTDGRVNNEELPEYIKQHGYRHCWWSYGSDTISGGGRFERFWPRVAKPDNINRWGYDAVVYYLIDQHIKRNFYVIKESLGGTAIDTACISTSGMYWSASPEFLASTDAADKGGKSLLKAFTENIGACIDNELSHLEEGYEVKAFLWHQGESDKKMAEHYYDNLKAVVAYVRDYLVRKTGDERYASLPFICGTYSLKSRDRSELVVKSLHRLAKEDPNFHVVDIEDATIQRDRLHFDSKGAEFLGRRIYKRLTEVTGGIR</sequence>
<dbReference type="InterPro" id="IPR005181">
    <property type="entry name" value="SASA"/>
</dbReference>
<dbReference type="InterPro" id="IPR036514">
    <property type="entry name" value="SGNH_hydro_sf"/>
</dbReference>
<dbReference type="Proteomes" id="UP000887043">
    <property type="component" value="Unassembled WGS sequence"/>
</dbReference>
<dbReference type="InterPro" id="IPR052940">
    <property type="entry name" value="Carb_Esterase_6"/>
</dbReference>
<gene>
    <name evidence="3" type="ORF">PRRU23_05550</name>
</gene>
<proteinExistence type="predicted"/>
<protein>
    <recommendedName>
        <fullName evidence="2">Sialate O-acetylesterase domain-containing protein</fullName>
    </recommendedName>
</protein>
<reference evidence="3" key="1">
    <citation type="submission" date="2021-08" db="EMBL/GenBank/DDBJ databases">
        <title>Prevotella lacticifex sp. nov., isolated from rumen of cow.</title>
        <authorList>
            <person name="Shinkai T."/>
            <person name="Ikeyama N."/>
            <person name="Kumagai M."/>
            <person name="Ohmori H."/>
            <person name="Sakamoto M."/>
            <person name="Ohkuma M."/>
            <person name="Mitsumori M."/>
        </authorList>
    </citation>
    <scope>NUCLEOTIDE SEQUENCE</scope>
    <source>
        <strain evidence="3">DSM 11371</strain>
    </source>
</reference>
<dbReference type="Gene3D" id="3.40.50.1110">
    <property type="entry name" value="SGNH hydrolase"/>
    <property type="match status" value="1"/>
</dbReference>
<dbReference type="EMBL" id="BPTR01000001">
    <property type="protein sequence ID" value="GJG26855.1"/>
    <property type="molecule type" value="Genomic_DNA"/>
</dbReference>
<dbReference type="PANTHER" id="PTHR31988">
    <property type="entry name" value="ESTERASE, PUTATIVE (DUF303)-RELATED"/>
    <property type="match status" value="1"/>
</dbReference>
<accession>A0AA37HUK5</accession>
<dbReference type="RefSeq" id="WP_039870550.1">
    <property type="nucleotide sequence ID" value="NZ_BPTR01000001.1"/>
</dbReference>
<evidence type="ECO:0000259" key="2">
    <source>
        <dbReference type="Pfam" id="PF03629"/>
    </source>
</evidence>
<organism evidence="3 4">
    <name type="scientific">Segatella bryantii</name>
    <name type="common">Prevotella bryantii</name>
    <dbReference type="NCBI Taxonomy" id="77095"/>
    <lineage>
        <taxon>Bacteria</taxon>
        <taxon>Pseudomonadati</taxon>
        <taxon>Bacteroidota</taxon>
        <taxon>Bacteroidia</taxon>
        <taxon>Bacteroidales</taxon>
        <taxon>Prevotellaceae</taxon>
        <taxon>Segatella</taxon>
    </lineage>
</organism>
<comment type="caution">
    <text evidence="3">The sequence shown here is derived from an EMBL/GenBank/DDBJ whole genome shotgun (WGS) entry which is preliminary data.</text>
</comment>